<sequence length="261" mass="29512">MTPTSTFTDLEFFALCRAHKQEYVPPPFVFRSAVATSEEFEELAREKLDGLRARWDPQWSTMIEALVHHDIRLIIDAWDEDDADRPEGIVRVLAIRRGDRGYVVCQQPGKTFWHSGDFTVTECAALELASAAVDMMPEVKPGSRREVVLSTDEDDDGLDYSYGRSAVRDSFADSMDVNSEEFLKAPTERIGSISVIQGRSLFGPRGITEHRLRWRDLVDDGRYVIDDRTPPVAVPASARRLTELINTRIAAVVRAIKDERV</sequence>
<comment type="caution">
    <text evidence="5">The sequence shown here is derived from an EMBL/GenBank/DDBJ whole genome shotgun (WGS) entry which is preliminary data.</text>
</comment>
<dbReference type="Proteomes" id="UP000707731">
    <property type="component" value="Unassembled WGS sequence"/>
</dbReference>
<evidence type="ECO:0000313" key="6">
    <source>
        <dbReference type="Proteomes" id="UP000707731"/>
    </source>
</evidence>
<evidence type="ECO:0000256" key="3">
    <source>
        <dbReference type="ARBA" id="ARBA00022490"/>
    </source>
</evidence>
<comment type="similarity">
    <text evidence="2">Belongs to the EspG family.</text>
</comment>
<proteinExistence type="inferred from homology"/>
<keyword evidence="3" id="KW-0963">Cytoplasm</keyword>
<evidence type="ECO:0000256" key="2">
    <source>
        <dbReference type="ARBA" id="ARBA00006411"/>
    </source>
</evidence>
<dbReference type="InterPro" id="IPR025734">
    <property type="entry name" value="EspG"/>
</dbReference>
<keyword evidence="4" id="KW-0143">Chaperone</keyword>
<dbReference type="RefSeq" id="WP_195002980.1">
    <property type="nucleotide sequence ID" value="NZ_JADLQN010000002.1"/>
</dbReference>
<name>A0ABS0DCF6_9NOCA</name>
<evidence type="ECO:0000256" key="4">
    <source>
        <dbReference type="ARBA" id="ARBA00023186"/>
    </source>
</evidence>
<organism evidence="5 6">
    <name type="scientific">Nocardia higoensis</name>
    <dbReference type="NCBI Taxonomy" id="228599"/>
    <lineage>
        <taxon>Bacteria</taxon>
        <taxon>Bacillati</taxon>
        <taxon>Actinomycetota</taxon>
        <taxon>Actinomycetes</taxon>
        <taxon>Mycobacteriales</taxon>
        <taxon>Nocardiaceae</taxon>
        <taxon>Nocardia</taxon>
    </lineage>
</organism>
<gene>
    <name evidence="5" type="ORF">IU449_16670</name>
</gene>
<protein>
    <submittedName>
        <fullName evidence="5">ESX secretion-associated protein EspG</fullName>
    </submittedName>
</protein>
<comment type="subcellular location">
    <subcellularLocation>
        <location evidence="1">Cytoplasm</location>
    </subcellularLocation>
</comment>
<evidence type="ECO:0000256" key="1">
    <source>
        <dbReference type="ARBA" id="ARBA00004496"/>
    </source>
</evidence>
<dbReference type="Pfam" id="PF14011">
    <property type="entry name" value="ESX-1_EspG"/>
    <property type="match status" value="1"/>
</dbReference>
<dbReference type="EMBL" id="JADLQN010000002">
    <property type="protein sequence ID" value="MBF6356154.1"/>
    <property type="molecule type" value="Genomic_DNA"/>
</dbReference>
<evidence type="ECO:0000313" key="5">
    <source>
        <dbReference type="EMBL" id="MBF6356154.1"/>
    </source>
</evidence>
<keyword evidence="6" id="KW-1185">Reference proteome</keyword>
<reference evidence="5 6" key="1">
    <citation type="submission" date="2020-10" db="EMBL/GenBank/DDBJ databases">
        <title>Identification of Nocardia species via Next-generation sequencing and recognition of intraspecies genetic diversity.</title>
        <authorList>
            <person name="Li P."/>
            <person name="Li P."/>
            <person name="Lu B."/>
        </authorList>
    </citation>
    <scope>NUCLEOTIDE SEQUENCE [LARGE SCALE GENOMIC DNA]</scope>
    <source>
        <strain evidence="5 6">BJ06-0143</strain>
    </source>
</reference>
<accession>A0ABS0DCF6</accession>